<proteinExistence type="predicted"/>
<evidence type="ECO:0000313" key="2">
    <source>
        <dbReference type="Proteomes" id="UP000295270"/>
    </source>
</evidence>
<dbReference type="EMBL" id="SLWA01000003">
    <property type="protein sequence ID" value="TCN58897.1"/>
    <property type="molecule type" value="Genomic_DNA"/>
</dbReference>
<organism evidence="1 2">
    <name type="scientific">Flavobacterium circumlabens</name>
    <dbReference type="NCBI Taxonomy" id="2133765"/>
    <lineage>
        <taxon>Bacteria</taxon>
        <taxon>Pseudomonadati</taxon>
        <taxon>Bacteroidota</taxon>
        <taxon>Flavobacteriia</taxon>
        <taxon>Flavobacteriales</taxon>
        <taxon>Flavobacteriaceae</taxon>
        <taxon>Flavobacterium</taxon>
    </lineage>
</organism>
<evidence type="ECO:0000313" key="1">
    <source>
        <dbReference type="EMBL" id="TCN58897.1"/>
    </source>
</evidence>
<name>A0ABY2B0J2_9FLAO</name>
<comment type="caution">
    <text evidence="1">The sequence shown here is derived from an EMBL/GenBank/DDBJ whole genome shotgun (WGS) entry which is preliminary data.</text>
</comment>
<accession>A0ABY2B0J2</accession>
<gene>
    <name evidence="1" type="ORF">EV142_103344</name>
</gene>
<dbReference type="Proteomes" id="UP000295270">
    <property type="component" value="Unassembled WGS sequence"/>
</dbReference>
<protein>
    <submittedName>
        <fullName evidence="1">Uncharacterized protein</fullName>
    </submittedName>
</protein>
<reference evidence="1 2" key="1">
    <citation type="journal article" date="2015" name="Stand. Genomic Sci.">
        <title>Genomic Encyclopedia of Bacterial and Archaeal Type Strains, Phase III: the genomes of soil and plant-associated and newly described type strains.</title>
        <authorList>
            <person name="Whitman W.B."/>
            <person name="Woyke T."/>
            <person name="Klenk H.P."/>
            <person name="Zhou Y."/>
            <person name="Lilburn T.G."/>
            <person name="Beck B.J."/>
            <person name="De Vos P."/>
            <person name="Vandamme P."/>
            <person name="Eisen J.A."/>
            <person name="Garrity G."/>
            <person name="Hugenholtz P."/>
            <person name="Kyrpides N.C."/>
        </authorList>
    </citation>
    <scope>NUCLEOTIDE SEQUENCE [LARGE SCALE GENOMIC DNA]</scope>
    <source>
        <strain evidence="1 2">P5626</strain>
    </source>
</reference>
<keyword evidence="2" id="KW-1185">Reference proteome</keyword>
<sequence>MKNYEILLTVAAFAVGLNASTQIQEGSILNLSTGKGTARKIQNDMH</sequence>
<dbReference type="RefSeq" id="WP_158286316.1">
    <property type="nucleotide sequence ID" value="NZ_JBDSHJ010000034.1"/>
</dbReference>